<keyword evidence="1" id="KW-0472">Membrane</keyword>
<accession>A0AAN0MJI7</accession>
<proteinExistence type="predicted"/>
<name>A0AAN0MJI7_9RHOB</name>
<keyword evidence="1" id="KW-1133">Transmembrane helix</keyword>
<protein>
    <submittedName>
        <fullName evidence="2">Uncharacterized protein</fullName>
    </submittedName>
</protein>
<evidence type="ECO:0000313" key="2">
    <source>
        <dbReference type="EMBL" id="WZU66618.1"/>
    </source>
</evidence>
<gene>
    <name evidence="2" type="ORF">AABB31_16540</name>
</gene>
<sequence length="47" mass="5516">MTNTIALSLGILIIAGLMLDQFVLHWDVPQFVMRHLIDLTQYIAFWR</sequence>
<dbReference type="AlphaFoldDB" id="A0AAN0MJI7"/>
<evidence type="ECO:0000256" key="1">
    <source>
        <dbReference type="SAM" id="Phobius"/>
    </source>
</evidence>
<dbReference type="KEGG" id="yrh:AABB31_16540"/>
<feature type="transmembrane region" description="Helical" evidence="1">
    <location>
        <begin position="6"/>
        <end position="24"/>
    </location>
</feature>
<dbReference type="EMBL" id="CP151767">
    <property type="protein sequence ID" value="WZU66618.1"/>
    <property type="molecule type" value="Genomic_DNA"/>
</dbReference>
<organism evidence="2 3">
    <name type="scientific">Yoonia rhodophyticola</name>
    <dbReference type="NCBI Taxonomy" id="3137370"/>
    <lineage>
        <taxon>Bacteria</taxon>
        <taxon>Pseudomonadati</taxon>
        <taxon>Pseudomonadota</taxon>
        <taxon>Alphaproteobacteria</taxon>
        <taxon>Rhodobacterales</taxon>
        <taxon>Paracoccaceae</taxon>
        <taxon>Yoonia</taxon>
    </lineage>
</organism>
<reference evidence="2" key="1">
    <citation type="submission" date="2024-08" db="EMBL/GenBank/DDBJ databases">
        <title>Phylogenomic analyses of a clade within the roseobacter group suggest taxonomic reassignments of species of the genera Aestuariivita, Citreicella, Loktanella, Nautella, Pelagibaca, Ruegeria, Thalassobius, Thiobacimonas and Tropicibacter, and the proposal o.</title>
        <authorList>
            <person name="Jeon C.O."/>
        </authorList>
    </citation>
    <scope>NUCLEOTIDE SEQUENCE</scope>
    <source>
        <strain evidence="2">SS1-5</strain>
    </source>
</reference>
<evidence type="ECO:0000313" key="3">
    <source>
        <dbReference type="Proteomes" id="UP001470809"/>
    </source>
</evidence>
<dbReference type="Proteomes" id="UP001470809">
    <property type="component" value="Chromosome"/>
</dbReference>
<keyword evidence="3" id="KW-1185">Reference proteome</keyword>
<dbReference type="RefSeq" id="WP_342075940.1">
    <property type="nucleotide sequence ID" value="NZ_CP151767.2"/>
</dbReference>
<keyword evidence="1" id="KW-0812">Transmembrane</keyword>